<evidence type="ECO:0000313" key="2">
    <source>
        <dbReference type="Proteomes" id="UP000824120"/>
    </source>
</evidence>
<protein>
    <recommendedName>
        <fullName evidence="3">DUF4283 domain-containing protein</fullName>
    </recommendedName>
</protein>
<comment type="caution">
    <text evidence="1">The sequence shown here is derived from an EMBL/GenBank/DDBJ whole genome shotgun (WGS) entry which is preliminary data.</text>
</comment>
<dbReference type="PANTHER" id="PTHR31286">
    <property type="entry name" value="GLYCINE-RICH CELL WALL STRUCTURAL PROTEIN 1.8-LIKE"/>
    <property type="match status" value="1"/>
</dbReference>
<evidence type="ECO:0000313" key="1">
    <source>
        <dbReference type="EMBL" id="KAG5610643.1"/>
    </source>
</evidence>
<proteinExistence type="predicted"/>
<evidence type="ECO:0008006" key="3">
    <source>
        <dbReference type="Google" id="ProtNLM"/>
    </source>
</evidence>
<gene>
    <name evidence="1" type="ORF">H5410_021924</name>
</gene>
<dbReference type="PANTHER" id="PTHR31286:SF179">
    <property type="entry name" value="RNASE H TYPE-1 DOMAIN-CONTAINING PROTEIN"/>
    <property type="match status" value="1"/>
</dbReference>
<dbReference type="AlphaFoldDB" id="A0A9J5ZCF3"/>
<reference evidence="1 2" key="1">
    <citation type="submission" date="2020-09" db="EMBL/GenBank/DDBJ databases">
        <title>De no assembly of potato wild relative species, Solanum commersonii.</title>
        <authorList>
            <person name="Cho K."/>
        </authorList>
    </citation>
    <scope>NUCLEOTIDE SEQUENCE [LARGE SCALE GENOMIC DNA]</scope>
    <source>
        <strain evidence="1">LZ3.2</strain>
        <tissue evidence="1">Leaf</tissue>
    </source>
</reference>
<organism evidence="1 2">
    <name type="scientific">Solanum commersonii</name>
    <name type="common">Commerson's wild potato</name>
    <name type="synonym">Commerson's nightshade</name>
    <dbReference type="NCBI Taxonomy" id="4109"/>
    <lineage>
        <taxon>Eukaryota</taxon>
        <taxon>Viridiplantae</taxon>
        <taxon>Streptophyta</taxon>
        <taxon>Embryophyta</taxon>
        <taxon>Tracheophyta</taxon>
        <taxon>Spermatophyta</taxon>
        <taxon>Magnoliopsida</taxon>
        <taxon>eudicotyledons</taxon>
        <taxon>Gunneridae</taxon>
        <taxon>Pentapetalae</taxon>
        <taxon>asterids</taxon>
        <taxon>lamiids</taxon>
        <taxon>Solanales</taxon>
        <taxon>Solanaceae</taxon>
        <taxon>Solanoideae</taxon>
        <taxon>Solaneae</taxon>
        <taxon>Solanum</taxon>
    </lineage>
</organism>
<sequence>MLHADEPPPKPPLNYATNFNKVEDKITMPIPIKDINSIHGDPTVLWEEEEVQIMIIKRDLHVRFKPECKEGFLSDGPILIRLTNVNDYAHFNLEEETTIALAWVSYLSLSANFFVKESLFTMAKAVGKPLHVVMATISKSRPSFVMVKVEVDLLKEFLKRINVGFKKTYYGEIIST</sequence>
<accession>A0A9J5ZCF3</accession>
<dbReference type="EMBL" id="JACXVP010000004">
    <property type="protein sequence ID" value="KAG5610643.1"/>
    <property type="molecule type" value="Genomic_DNA"/>
</dbReference>
<keyword evidence="2" id="KW-1185">Reference proteome</keyword>
<dbReference type="Proteomes" id="UP000824120">
    <property type="component" value="Chromosome 4"/>
</dbReference>
<dbReference type="InterPro" id="IPR040256">
    <property type="entry name" value="At4g02000-like"/>
</dbReference>
<name>A0A9J5ZCF3_SOLCO</name>